<dbReference type="InterPro" id="IPR010652">
    <property type="entry name" value="DUF1232"/>
</dbReference>
<name>A0A2V3U794_9HYPH</name>
<evidence type="ECO:0000256" key="2">
    <source>
        <dbReference type="ARBA" id="ARBA00022692"/>
    </source>
</evidence>
<evidence type="ECO:0000256" key="3">
    <source>
        <dbReference type="ARBA" id="ARBA00022989"/>
    </source>
</evidence>
<evidence type="ECO:0000313" key="6">
    <source>
        <dbReference type="EMBL" id="PXW58739.1"/>
    </source>
</evidence>
<keyword evidence="3" id="KW-1133">Transmembrane helix</keyword>
<dbReference type="Pfam" id="PF06803">
    <property type="entry name" value="DUF1232"/>
    <property type="match status" value="1"/>
</dbReference>
<organism evidence="6 7">
    <name type="scientific">Chelatococcus asaccharovorans</name>
    <dbReference type="NCBI Taxonomy" id="28210"/>
    <lineage>
        <taxon>Bacteria</taxon>
        <taxon>Pseudomonadati</taxon>
        <taxon>Pseudomonadota</taxon>
        <taxon>Alphaproteobacteria</taxon>
        <taxon>Hyphomicrobiales</taxon>
        <taxon>Chelatococcaceae</taxon>
        <taxon>Chelatococcus</taxon>
    </lineage>
</organism>
<reference evidence="6 7" key="1">
    <citation type="submission" date="2018-05" db="EMBL/GenBank/DDBJ databases">
        <title>Genomic Encyclopedia of Type Strains, Phase IV (KMG-IV): sequencing the most valuable type-strain genomes for metagenomic binning, comparative biology and taxonomic classification.</title>
        <authorList>
            <person name="Goeker M."/>
        </authorList>
    </citation>
    <scope>NUCLEOTIDE SEQUENCE [LARGE SCALE GENOMIC DNA]</scope>
    <source>
        <strain evidence="6 7">DSM 6462</strain>
    </source>
</reference>
<evidence type="ECO:0000256" key="4">
    <source>
        <dbReference type="ARBA" id="ARBA00023136"/>
    </source>
</evidence>
<accession>A0A2V3U794</accession>
<evidence type="ECO:0000313" key="7">
    <source>
        <dbReference type="Proteomes" id="UP000248021"/>
    </source>
</evidence>
<keyword evidence="7" id="KW-1185">Reference proteome</keyword>
<keyword evidence="4" id="KW-0472">Membrane</keyword>
<evidence type="ECO:0000259" key="5">
    <source>
        <dbReference type="Pfam" id="PF06803"/>
    </source>
</evidence>
<comment type="subcellular location">
    <subcellularLocation>
        <location evidence="1">Endomembrane system</location>
        <topology evidence="1">Multi-pass membrane protein</topology>
    </subcellularLocation>
</comment>
<protein>
    <submittedName>
        <fullName evidence="6">Uncharacterized membrane protein YkvA (DUF1232 family)</fullName>
    </submittedName>
</protein>
<dbReference type="EMBL" id="QJJK01000005">
    <property type="protein sequence ID" value="PXW58739.1"/>
    <property type="molecule type" value="Genomic_DNA"/>
</dbReference>
<dbReference type="Proteomes" id="UP000248021">
    <property type="component" value="Unassembled WGS sequence"/>
</dbReference>
<dbReference type="GO" id="GO:0012505">
    <property type="term" value="C:endomembrane system"/>
    <property type="evidence" value="ECO:0007669"/>
    <property type="project" value="UniProtKB-SubCell"/>
</dbReference>
<comment type="caution">
    <text evidence="6">The sequence shown here is derived from an EMBL/GenBank/DDBJ whole genome shotgun (WGS) entry which is preliminary data.</text>
</comment>
<gene>
    <name evidence="6" type="ORF">C7450_10586</name>
</gene>
<keyword evidence="2" id="KW-0812">Transmembrane</keyword>
<dbReference type="AlphaFoldDB" id="A0A2V3U794"/>
<feature type="domain" description="DUF1232" evidence="5">
    <location>
        <begin position="79"/>
        <end position="114"/>
    </location>
</feature>
<sequence length="141" mass="15519">MHAAMATGDVAGSGFEHRLTPEEMAEIRRRAKVEEGDAEVRVKRGFWPALKRVARHMPFANDLVAAYFCALDPKTPRRVKVVLYGALAYFILPMDAVPDIIPLLGYGDDMALLAAAIAGVATSITDDHRRRAHETLSDMDV</sequence>
<evidence type="ECO:0000256" key="1">
    <source>
        <dbReference type="ARBA" id="ARBA00004127"/>
    </source>
</evidence>
<proteinExistence type="predicted"/>